<evidence type="ECO:0000313" key="7">
    <source>
        <dbReference type="EMBL" id="EFN72523.1"/>
    </source>
</evidence>
<keyword evidence="1" id="KW-0479">Metal-binding</keyword>
<gene>
    <name evidence="7" type="ORF">EAG_12971</name>
</gene>
<dbReference type="InterPro" id="IPR006612">
    <property type="entry name" value="THAP_Znf"/>
</dbReference>
<evidence type="ECO:0000256" key="2">
    <source>
        <dbReference type="ARBA" id="ARBA00022771"/>
    </source>
</evidence>
<dbReference type="Gene3D" id="6.20.210.20">
    <property type="entry name" value="THAP domain"/>
    <property type="match status" value="1"/>
</dbReference>
<dbReference type="Pfam" id="PF05485">
    <property type="entry name" value="THAP"/>
    <property type="match status" value="1"/>
</dbReference>
<organism evidence="8">
    <name type="scientific">Camponotus floridanus</name>
    <name type="common">Florida carpenter ant</name>
    <dbReference type="NCBI Taxonomy" id="104421"/>
    <lineage>
        <taxon>Eukaryota</taxon>
        <taxon>Metazoa</taxon>
        <taxon>Ecdysozoa</taxon>
        <taxon>Arthropoda</taxon>
        <taxon>Hexapoda</taxon>
        <taxon>Insecta</taxon>
        <taxon>Pterygota</taxon>
        <taxon>Neoptera</taxon>
        <taxon>Endopterygota</taxon>
        <taxon>Hymenoptera</taxon>
        <taxon>Apocrita</taxon>
        <taxon>Aculeata</taxon>
        <taxon>Formicoidea</taxon>
        <taxon>Formicidae</taxon>
        <taxon>Formicinae</taxon>
        <taxon>Camponotus</taxon>
    </lineage>
</organism>
<dbReference type="SUPFAM" id="SSF57716">
    <property type="entry name" value="Glucocorticoid receptor-like (DNA-binding domain)"/>
    <property type="match status" value="1"/>
</dbReference>
<feature type="domain" description="THAP-type" evidence="6">
    <location>
        <begin position="1"/>
        <end position="76"/>
    </location>
</feature>
<dbReference type="EMBL" id="GL435906">
    <property type="protein sequence ID" value="EFN72523.1"/>
    <property type="molecule type" value="Genomic_DNA"/>
</dbReference>
<evidence type="ECO:0000313" key="8">
    <source>
        <dbReference type="Proteomes" id="UP000000311"/>
    </source>
</evidence>
<dbReference type="GO" id="GO:0043565">
    <property type="term" value="F:sequence-specific DNA binding"/>
    <property type="evidence" value="ECO:0007669"/>
    <property type="project" value="InterPro"/>
</dbReference>
<accession>E2A216</accession>
<dbReference type="GO" id="GO:0008270">
    <property type="term" value="F:zinc ion binding"/>
    <property type="evidence" value="ECO:0007669"/>
    <property type="project" value="UniProtKB-KW"/>
</dbReference>
<dbReference type="InterPro" id="IPR038441">
    <property type="entry name" value="THAP_Znf_sf"/>
</dbReference>
<evidence type="ECO:0000256" key="5">
    <source>
        <dbReference type="PROSITE-ProRule" id="PRU00309"/>
    </source>
</evidence>
<dbReference type="InterPro" id="IPR026516">
    <property type="entry name" value="THAP1/10"/>
</dbReference>
<name>E2A216_CAMFO</name>
<reference evidence="7 8" key="1">
    <citation type="journal article" date="2010" name="Science">
        <title>Genomic comparison of the ants Camponotus floridanus and Harpegnathos saltator.</title>
        <authorList>
            <person name="Bonasio R."/>
            <person name="Zhang G."/>
            <person name="Ye C."/>
            <person name="Mutti N.S."/>
            <person name="Fang X."/>
            <person name="Qin N."/>
            <person name="Donahue G."/>
            <person name="Yang P."/>
            <person name="Li Q."/>
            <person name="Li C."/>
            <person name="Zhang P."/>
            <person name="Huang Z."/>
            <person name="Berger S.L."/>
            <person name="Reinberg D."/>
            <person name="Wang J."/>
            <person name="Liebig J."/>
        </authorList>
    </citation>
    <scope>NUCLEOTIDE SEQUENCE [LARGE SCALE GENOMIC DNA]</scope>
    <source>
        <strain evidence="8">C129</strain>
    </source>
</reference>
<dbReference type="PANTHER" id="PTHR46600">
    <property type="entry name" value="THAP DOMAIN-CONTAINING"/>
    <property type="match status" value="1"/>
</dbReference>
<keyword evidence="8" id="KW-1185">Reference proteome</keyword>
<feature type="non-terminal residue" evidence="7">
    <location>
        <position position="76"/>
    </location>
</feature>
<evidence type="ECO:0000256" key="4">
    <source>
        <dbReference type="ARBA" id="ARBA00023125"/>
    </source>
</evidence>
<protein>
    <recommendedName>
        <fullName evidence="6">THAP-type domain-containing protein</fullName>
    </recommendedName>
</protein>
<dbReference type="PROSITE" id="PS50950">
    <property type="entry name" value="ZF_THAP"/>
    <property type="match status" value="1"/>
</dbReference>
<keyword evidence="2 5" id="KW-0863">Zinc-finger</keyword>
<dbReference type="OMA" id="NSTQAVC"/>
<dbReference type="InParanoid" id="E2A216"/>
<keyword evidence="3" id="KW-0862">Zinc</keyword>
<evidence type="ECO:0000256" key="1">
    <source>
        <dbReference type="ARBA" id="ARBA00022723"/>
    </source>
</evidence>
<dbReference type="PANTHER" id="PTHR46600:SF11">
    <property type="entry name" value="THAP DOMAIN-CONTAINING PROTEIN 10"/>
    <property type="match status" value="1"/>
</dbReference>
<keyword evidence="4 5" id="KW-0238">DNA-binding</keyword>
<proteinExistence type="predicted"/>
<feature type="non-terminal residue" evidence="7">
    <location>
        <position position="1"/>
    </location>
</feature>
<dbReference type="AlphaFoldDB" id="E2A216"/>
<evidence type="ECO:0000256" key="3">
    <source>
        <dbReference type="ARBA" id="ARBA00022833"/>
    </source>
</evidence>
<sequence>RCIVLGCTSGYKSNNEKVQFFYVPKDENVRKIWQAALRRKDIIINSTQAVCHHHFLTNDILWKREICDEKGNVLGV</sequence>
<evidence type="ECO:0000259" key="6">
    <source>
        <dbReference type="PROSITE" id="PS50950"/>
    </source>
</evidence>
<dbReference type="Proteomes" id="UP000000311">
    <property type="component" value="Unassembled WGS sequence"/>
</dbReference>